<feature type="region of interest" description="Disordered" evidence="2">
    <location>
        <begin position="1"/>
        <end position="71"/>
    </location>
</feature>
<keyword evidence="4" id="KW-1185">Reference proteome</keyword>
<evidence type="ECO:0000313" key="4">
    <source>
        <dbReference type="Proteomes" id="UP000549394"/>
    </source>
</evidence>
<dbReference type="GO" id="GO:0004864">
    <property type="term" value="F:protein phosphatase inhibitor activity"/>
    <property type="evidence" value="ECO:0007669"/>
    <property type="project" value="InterPro"/>
</dbReference>
<accession>A0A7I8V3T4</accession>
<dbReference type="Gene3D" id="6.10.250.1050">
    <property type="match status" value="2"/>
</dbReference>
<name>A0A7I8V3T4_9ANNE</name>
<comment type="caution">
    <text evidence="3">The sequence shown here is derived from an EMBL/GenBank/DDBJ whole genome shotgun (WGS) entry which is preliminary data.</text>
</comment>
<sequence length="151" mass="17595">MASSDNKEPKKSILKTPRSSEEKVHMERKDMKWDEGNILETYHPPNKDYGFQKIDEPKTPFERSKGFDSDEEYNIQPQSSAIDPNQLTEALDTNKDAPLKSAKENPFETPEEMKKRKAFEQKRKMHYNEAQSIALAKKLMKEEADEDDEDN</sequence>
<protein>
    <submittedName>
        <fullName evidence="3">Uncharacterized protein</fullName>
    </submittedName>
</protein>
<reference evidence="3 4" key="1">
    <citation type="submission" date="2020-08" db="EMBL/GenBank/DDBJ databases">
        <authorList>
            <person name="Hejnol A."/>
        </authorList>
    </citation>
    <scope>NUCLEOTIDE SEQUENCE [LARGE SCALE GENOMIC DNA]</scope>
</reference>
<dbReference type="AlphaFoldDB" id="A0A7I8V3T4"/>
<dbReference type="InterPro" id="IPR007062">
    <property type="entry name" value="PPI-2"/>
</dbReference>
<feature type="compositionally biased region" description="Basic and acidic residues" evidence="2">
    <location>
        <begin position="53"/>
        <end position="68"/>
    </location>
</feature>
<comment type="similarity">
    <text evidence="1">Belongs to the protein phosphatase inhibitor 2 family.</text>
</comment>
<feature type="compositionally biased region" description="Basic and acidic residues" evidence="2">
    <location>
        <begin position="18"/>
        <end position="35"/>
    </location>
</feature>
<feature type="region of interest" description="Disordered" evidence="2">
    <location>
        <begin position="90"/>
        <end position="114"/>
    </location>
</feature>
<dbReference type="EMBL" id="CAJFCJ010000001">
    <property type="protein sequence ID" value="CAD5110719.1"/>
    <property type="molecule type" value="Genomic_DNA"/>
</dbReference>
<dbReference type="GO" id="GO:0009966">
    <property type="term" value="P:regulation of signal transduction"/>
    <property type="evidence" value="ECO:0007669"/>
    <property type="project" value="InterPro"/>
</dbReference>
<evidence type="ECO:0000256" key="1">
    <source>
        <dbReference type="ARBA" id="ARBA00005472"/>
    </source>
</evidence>
<dbReference type="PANTHER" id="PTHR12398">
    <property type="entry name" value="PROTEIN PHOSPHATASE INHIBITOR"/>
    <property type="match status" value="1"/>
</dbReference>
<gene>
    <name evidence="3" type="ORF">DGYR_LOCUS83</name>
</gene>
<dbReference type="PANTHER" id="PTHR12398:SF20">
    <property type="entry name" value="PROTEIN PHOSPHATASE 1 REGULATORY INHIBITOR SUBUNIT 2"/>
    <property type="match status" value="1"/>
</dbReference>
<evidence type="ECO:0000256" key="2">
    <source>
        <dbReference type="SAM" id="MobiDB-lite"/>
    </source>
</evidence>
<feature type="compositionally biased region" description="Basic and acidic residues" evidence="2">
    <location>
        <begin position="92"/>
        <end position="114"/>
    </location>
</feature>
<dbReference type="OrthoDB" id="551302at2759"/>
<proteinExistence type="inferred from homology"/>
<dbReference type="Proteomes" id="UP000549394">
    <property type="component" value="Unassembled WGS sequence"/>
</dbReference>
<dbReference type="Pfam" id="PF04979">
    <property type="entry name" value="IPP-2"/>
    <property type="match status" value="1"/>
</dbReference>
<organism evidence="3 4">
    <name type="scientific">Dimorphilus gyrociliatus</name>
    <dbReference type="NCBI Taxonomy" id="2664684"/>
    <lineage>
        <taxon>Eukaryota</taxon>
        <taxon>Metazoa</taxon>
        <taxon>Spiralia</taxon>
        <taxon>Lophotrochozoa</taxon>
        <taxon>Annelida</taxon>
        <taxon>Polychaeta</taxon>
        <taxon>Polychaeta incertae sedis</taxon>
        <taxon>Dinophilidae</taxon>
        <taxon>Dimorphilus</taxon>
    </lineage>
</organism>
<feature type="compositionally biased region" description="Basic and acidic residues" evidence="2">
    <location>
        <begin position="1"/>
        <end position="11"/>
    </location>
</feature>
<evidence type="ECO:0000313" key="3">
    <source>
        <dbReference type="EMBL" id="CAD5110719.1"/>
    </source>
</evidence>